<dbReference type="InterPro" id="IPR012340">
    <property type="entry name" value="NA-bd_OB-fold"/>
</dbReference>
<name>A0A3B0VLE5_9ZZZZ</name>
<dbReference type="PANTHER" id="PTHR33507">
    <property type="entry name" value="INNER MEMBRANE PROTEIN YBBJ"/>
    <property type="match status" value="1"/>
</dbReference>
<evidence type="ECO:0000259" key="6">
    <source>
        <dbReference type="Pfam" id="PF01957"/>
    </source>
</evidence>
<dbReference type="GO" id="GO:0005886">
    <property type="term" value="C:plasma membrane"/>
    <property type="evidence" value="ECO:0007669"/>
    <property type="project" value="TreeGrafter"/>
</dbReference>
<dbReference type="InterPro" id="IPR002810">
    <property type="entry name" value="NfeD-like_C"/>
</dbReference>
<reference evidence="7" key="1">
    <citation type="submission" date="2018-06" db="EMBL/GenBank/DDBJ databases">
        <authorList>
            <person name="Zhirakovskaya E."/>
        </authorList>
    </citation>
    <scope>NUCLEOTIDE SEQUENCE</scope>
</reference>
<accession>A0A3B0VLE5</accession>
<dbReference type="SUPFAM" id="SSF141322">
    <property type="entry name" value="NfeD domain-like"/>
    <property type="match status" value="1"/>
</dbReference>
<feature type="domain" description="NfeD-like C-terminal" evidence="6">
    <location>
        <begin position="91"/>
        <end position="146"/>
    </location>
</feature>
<proteinExistence type="predicted"/>
<evidence type="ECO:0000313" key="7">
    <source>
        <dbReference type="EMBL" id="VAW32956.1"/>
    </source>
</evidence>
<evidence type="ECO:0000256" key="1">
    <source>
        <dbReference type="ARBA" id="ARBA00004141"/>
    </source>
</evidence>
<protein>
    <recommendedName>
        <fullName evidence="6">NfeD-like C-terminal domain-containing protein</fullName>
    </recommendedName>
</protein>
<keyword evidence="3 5" id="KW-1133">Transmembrane helix</keyword>
<dbReference type="AlphaFoldDB" id="A0A3B0VLE5"/>
<dbReference type="EMBL" id="UOEW01000011">
    <property type="protein sequence ID" value="VAW32956.1"/>
    <property type="molecule type" value="Genomic_DNA"/>
</dbReference>
<sequence>MEWLEILTPWHWLTAAVVIIVIEMMIGTYFLLWVGFAAATTALVQWIFGIEWQAQMLVFFILSMVSIVAWYFYAKNNPDADPMPNLNRRGHQHIGRTFNLSQAIINGVGKINVNDSTWKVASSEDMPEGAKVKVISIKGTTLTVEKIEK</sequence>
<dbReference type="Gene3D" id="2.40.50.140">
    <property type="entry name" value="Nucleic acid-binding proteins"/>
    <property type="match status" value="1"/>
</dbReference>
<evidence type="ECO:0000256" key="5">
    <source>
        <dbReference type="SAM" id="Phobius"/>
    </source>
</evidence>
<feature type="transmembrane region" description="Helical" evidence="5">
    <location>
        <begin position="54"/>
        <end position="73"/>
    </location>
</feature>
<dbReference type="PANTHER" id="PTHR33507:SF3">
    <property type="entry name" value="INNER MEMBRANE PROTEIN YBBJ"/>
    <property type="match status" value="1"/>
</dbReference>
<dbReference type="InterPro" id="IPR052165">
    <property type="entry name" value="Membrane_assoc_protease"/>
</dbReference>
<evidence type="ECO:0000256" key="3">
    <source>
        <dbReference type="ARBA" id="ARBA00022989"/>
    </source>
</evidence>
<dbReference type="Pfam" id="PF01957">
    <property type="entry name" value="NfeD"/>
    <property type="match status" value="1"/>
</dbReference>
<keyword evidence="4 5" id="KW-0472">Membrane</keyword>
<comment type="subcellular location">
    <subcellularLocation>
        <location evidence="1">Membrane</location>
        <topology evidence="1">Multi-pass membrane protein</topology>
    </subcellularLocation>
</comment>
<keyword evidence="2 5" id="KW-0812">Transmembrane</keyword>
<organism evidence="7">
    <name type="scientific">hydrothermal vent metagenome</name>
    <dbReference type="NCBI Taxonomy" id="652676"/>
    <lineage>
        <taxon>unclassified sequences</taxon>
        <taxon>metagenomes</taxon>
        <taxon>ecological metagenomes</taxon>
    </lineage>
</organism>
<evidence type="ECO:0000256" key="2">
    <source>
        <dbReference type="ARBA" id="ARBA00022692"/>
    </source>
</evidence>
<evidence type="ECO:0000256" key="4">
    <source>
        <dbReference type="ARBA" id="ARBA00023136"/>
    </source>
</evidence>
<gene>
    <name evidence="7" type="ORF">MNBD_GAMMA01-760</name>
</gene>